<dbReference type="Proteomes" id="UP000649617">
    <property type="component" value="Unassembled WGS sequence"/>
</dbReference>
<accession>A0A812SFK3</accession>
<organism evidence="1 2">
    <name type="scientific">Symbiodinium pilosum</name>
    <name type="common">Dinoflagellate</name>
    <dbReference type="NCBI Taxonomy" id="2952"/>
    <lineage>
        <taxon>Eukaryota</taxon>
        <taxon>Sar</taxon>
        <taxon>Alveolata</taxon>
        <taxon>Dinophyceae</taxon>
        <taxon>Suessiales</taxon>
        <taxon>Symbiodiniaceae</taxon>
        <taxon>Symbiodinium</taxon>
    </lineage>
</organism>
<feature type="non-terminal residue" evidence="1">
    <location>
        <position position="82"/>
    </location>
</feature>
<name>A0A812SFK3_SYMPI</name>
<protein>
    <submittedName>
        <fullName evidence="1">Uncharacterized protein</fullName>
    </submittedName>
</protein>
<comment type="caution">
    <text evidence="1">The sequence shown here is derived from an EMBL/GenBank/DDBJ whole genome shotgun (WGS) entry which is preliminary data.</text>
</comment>
<proteinExistence type="predicted"/>
<sequence length="82" mass="9242">LTARASAVASELLNYVGLQPFLETPPRAAAQLILEASLRFHLTLLEIEPLILPPWVMDMAFPSREMFFASLDLESSFQQWPP</sequence>
<evidence type="ECO:0000313" key="2">
    <source>
        <dbReference type="Proteomes" id="UP000649617"/>
    </source>
</evidence>
<evidence type="ECO:0000313" key="1">
    <source>
        <dbReference type="EMBL" id="CAE7471658.1"/>
    </source>
</evidence>
<keyword evidence="2" id="KW-1185">Reference proteome</keyword>
<dbReference type="AlphaFoldDB" id="A0A812SFK3"/>
<reference evidence="1" key="1">
    <citation type="submission" date="2021-02" db="EMBL/GenBank/DDBJ databases">
        <authorList>
            <person name="Dougan E. K."/>
            <person name="Rhodes N."/>
            <person name="Thang M."/>
            <person name="Chan C."/>
        </authorList>
    </citation>
    <scope>NUCLEOTIDE SEQUENCE</scope>
</reference>
<dbReference type="EMBL" id="CAJNIZ010023814">
    <property type="protein sequence ID" value="CAE7471658.1"/>
    <property type="molecule type" value="Genomic_DNA"/>
</dbReference>
<gene>
    <name evidence="1" type="ORF">SPIL2461_LOCUS11965</name>
</gene>
<feature type="non-terminal residue" evidence="1">
    <location>
        <position position="1"/>
    </location>
</feature>